<dbReference type="Pfam" id="PF15115">
    <property type="entry name" value="HDNR"/>
    <property type="match status" value="1"/>
</dbReference>
<proteinExistence type="predicted"/>
<dbReference type="Proteomes" id="UP000085678">
    <property type="component" value="Unplaced"/>
</dbReference>
<dbReference type="RefSeq" id="XP_013383165.1">
    <property type="nucleotide sequence ID" value="XM_013527711.1"/>
</dbReference>
<evidence type="ECO:0000259" key="1">
    <source>
        <dbReference type="Pfam" id="PF15115"/>
    </source>
</evidence>
<dbReference type="GeneID" id="106153679"/>
<evidence type="ECO:0000313" key="3">
    <source>
        <dbReference type="RefSeq" id="XP_013383165.1"/>
    </source>
</evidence>
<name>A0A1S3HAQ8_LINAN</name>
<accession>A0A1S3HAQ8</accession>
<dbReference type="OMA" id="SWFPHIG"/>
<gene>
    <name evidence="3" type="primary">LOC106153679</name>
</gene>
<dbReference type="InParanoid" id="A0A1S3HAQ8"/>
<dbReference type="InterPro" id="IPR029369">
    <property type="entry name" value="HDNR"/>
</dbReference>
<keyword evidence="2" id="KW-1185">Reference proteome</keyword>
<protein>
    <submittedName>
        <fullName evidence="3">Testis-expressed protein 36</fullName>
    </submittedName>
</protein>
<dbReference type="KEGG" id="lak:106153679"/>
<organism evidence="2 3">
    <name type="scientific">Lingula anatina</name>
    <name type="common">Brachiopod</name>
    <name type="synonym">Lingula unguis</name>
    <dbReference type="NCBI Taxonomy" id="7574"/>
    <lineage>
        <taxon>Eukaryota</taxon>
        <taxon>Metazoa</taxon>
        <taxon>Spiralia</taxon>
        <taxon>Lophotrochozoa</taxon>
        <taxon>Brachiopoda</taxon>
        <taxon>Linguliformea</taxon>
        <taxon>Lingulata</taxon>
        <taxon>Lingulida</taxon>
        <taxon>Linguloidea</taxon>
        <taxon>Lingulidae</taxon>
        <taxon>Lingula</taxon>
    </lineage>
</organism>
<feature type="domain" description="Domain of unknown function with conserved HDNR motif" evidence="1">
    <location>
        <begin position="1"/>
        <end position="161"/>
    </location>
</feature>
<sequence>MPKGRNFAPSTQADGIWFPHRGYEEYARQPERTLDTSTGTMLTTTFHPQSSNIPNPPPEPYFKKEYRTFKHKNDFSAHDNRHSFQDHGVYFGDGNESRFLGKRLKRTDQRQHYTGKDFVKHYGRITIASDFNSTYGTSFLGEPTEKPPSYRRFPKLHTNSHPGPVNLSTTSRSWIKQEELPFKTPTQVLASSQEPFLKHNCWKYSYNGISKVYPPFDEIRQKRTQNAVVS</sequence>
<dbReference type="AlphaFoldDB" id="A0A1S3HAQ8"/>
<reference evidence="3" key="1">
    <citation type="submission" date="2025-08" db="UniProtKB">
        <authorList>
            <consortium name="RefSeq"/>
        </authorList>
    </citation>
    <scope>IDENTIFICATION</scope>
    <source>
        <tissue evidence="3">Gonads</tissue>
    </source>
</reference>
<evidence type="ECO:0000313" key="2">
    <source>
        <dbReference type="Proteomes" id="UP000085678"/>
    </source>
</evidence>
<dbReference type="OrthoDB" id="10003408at2759"/>
<dbReference type="PANTHER" id="PTHR35440">
    <property type="entry name" value="TESTIS-EXPRESSED PROTEIN 36"/>
    <property type="match status" value="1"/>
</dbReference>
<dbReference type="PANTHER" id="PTHR35440:SF1">
    <property type="entry name" value="TESTIS-EXPRESSED PROTEIN 36"/>
    <property type="match status" value="1"/>
</dbReference>